<organism evidence="1 2">
    <name type="scientific">Eiseniibacteriota bacterium</name>
    <dbReference type="NCBI Taxonomy" id="2212470"/>
    <lineage>
        <taxon>Bacteria</taxon>
        <taxon>Candidatus Eiseniibacteriota</taxon>
    </lineage>
</organism>
<evidence type="ECO:0000313" key="2">
    <source>
        <dbReference type="Proteomes" id="UP000696931"/>
    </source>
</evidence>
<dbReference type="AlphaFoldDB" id="A0A933SCD5"/>
<evidence type="ECO:0000313" key="1">
    <source>
        <dbReference type="EMBL" id="MBI5169774.1"/>
    </source>
</evidence>
<proteinExistence type="predicted"/>
<evidence type="ECO:0008006" key="3">
    <source>
        <dbReference type="Google" id="ProtNLM"/>
    </source>
</evidence>
<comment type="caution">
    <text evidence="1">The sequence shown here is derived from an EMBL/GenBank/DDBJ whole genome shotgun (WGS) entry which is preliminary data.</text>
</comment>
<sequence>MKKRSVQRPSVPASKAALGRECPSSADLYRGAAGQLPLEQAGELMFHVTGCPKCALRMATARRACREAIESGVAAGALMPWLKAAPRALTAEQDGVVDRLLASLRLVEFAPAEDELMLAAAASKRAPAVRLECRAVDAKGKLLAKALRHTVVVEPTIGAGGTLSLTVRLADSAARYAQSHVLVRIEYRARGARAAKEAVARGKCSGGRLRFEDVRCTPALKGALVRVQLVFGIPA</sequence>
<reference evidence="1" key="1">
    <citation type="submission" date="2020-07" db="EMBL/GenBank/DDBJ databases">
        <title>Huge and variable diversity of episymbiotic CPR bacteria and DPANN archaea in groundwater ecosystems.</title>
        <authorList>
            <person name="He C.Y."/>
            <person name="Keren R."/>
            <person name="Whittaker M."/>
            <person name="Farag I.F."/>
            <person name="Doudna J."/>
            <person name="Cate J.H.D."/>
            <person name="Banfield J.F."/>
        </authorList>
    </citation>
    <scope>NUCLEOTIDE SEQUENCE</scope>
    <source>
        <strain evidence="1">NC_groundwater_1813_Pr3_B-0.1um_71_17</strain>
    </source>
</reference>
<accession>A0A933SCD5</accession>
<dbReference type="Proteomes" id="UP000696931">
    <property type="component" value="Unassembled WGS sequence"/>
</dbReference>
<name>A0A933SCD5_UNCEI</name>
<protein>
    <recommendedName>
        <fullName evidence="3">Zf-HC2 domain-containing protein</fullName>
    </recommendedName>
</protein>
<dbReference type="EMBL" id="JACRIW010000067">
    <property type="protein sequence ID" value="MBI5169774.1"/>
    <property type="molecule type" value="Genomic_DNA"/>
</dbReference>
<gene>
    <name evidence="1" type="ORF">HZA61_09825</name>
</gene>